<name>A0ABU1JLW3_9PROT</name>
<evidence type="ECO:0000259" key="1">
    <source>
        <dbReference type="Pfam" id="PF12973"/>
    </source>
</evidence>
<sequence length="225" mass="23729">MTETIAMPAPAPPRHHPAEDLLLDYASGAMGEADALAVATHLAYCPACRAAAARLDAMGGALLDTLPGAAVGDDSFAAVLARLDAPAATQPAPPAAAPPDIPQPLRDYIGPHFDGVTWRRLLPGVSEAVFTVGRQDRRVSLLRVRAGVGVPQHTHEGTELTLVLQGAFDDGQGLYRVGDLQVTDGTIDHRPTALPGPDCICLAVVDQRLRLTGPIGRWLNRFVTF</sequence>
<comment type="caution">
    <text evidence="3">The sequence shown here is derived from an EMBL/GenBank/DDBJ whole genome shotgun (WGS) entry which is preliminary data.</text>
</comment>
<evidence type="ECO:0000259" key="2">
    <source>
        <dbReference type="Pfam" id="PF13490"/>
    </source>
</evidence>
<feature type="domain" description="ChrR-like cupin" evidence="1">
    <location>
        <begin position="112"/>
        <end position="203"/>
    </location>
</feature>
<feature type="domain" description="Putative zinc-finger" evidence="2">
    <location>
        <begin position="18"/>
        <end position="49"/>
    </location>
</feature>
<dbReference type="Gene3D" id="1.10.10.1320">
    <property type="entry name" value="Anti-sigma factor, zinc-finger domain"/>
    <property type="match status" value="1"/>
</dbReference>
<accession>A0ABU1JLW3</accession>
<dbReference type="EMBL" id="JAVDPW010000003">
    <property type="protein sequence ID" value="MDR6289603.1"/>
    <property type="molecule type" value="Genomic_DNA"/>
</dbReference>
<dbReference type="RefSeq" id="WP_309793885.1">
    <property type="nucleotide sequence ID" value="NZ_JAVDPW010000003.1"/>
</dbReference>
<dbReference type="InterPro" id="IPR014710">
    <property type="entry name" value="RmlC-like_jellyroll"/>
</dbReference>
<gene>
    <name evidence="3" type="ORF">E9232_002118</name>
</gene>
<dbReference type="NCBIfam" id="TIGR02451">
    <property type="entry name" value="anti_sig_ChrR"/>
    <property type="match status" value="1"/>
</dbReference>
<evidence type="ECO:0000313" key="3">
    <source>
        <dbReference type="EMBL" id="MDR6289603.1"/>
    </source>
</evidence>
<organism evidence="3 4">
    <name type="scientific">Inquilinus ginsengisoli</name>
    <dbReference type="NCBI Taxonomy" id="363840"/>
    <lineage>
        <taxon>Bacteria</taxon>
        <taxon>Pseudomonadati</taxon>
        <taxon>Pseudomonadota</taxon>
        <taxon>Alphaproteobacteria</taxon>
        <taxon>Rhodospirillales</taxon>
        <taxon>Rhodospirillaceae</taxon>
        <taxon>Inquilinus</taxon>
    </lineage>
</organism>
<dbReference type="CDD" id="cd20301">
    <property type="entry name" value="cupin_ChrR"/>
    <property type="match status" value="1"/>
</dbReference>
<dbReference type="InterPro" id="IPR025979">
    <property type="entry name" value="ChrR-like_cupin_dom"/>
</dbReference>
<dbReference type="InterPro" id="IPR011051">
    <property type="entry name" value="RmlC_Cupin_sf"/>
</dbReference>
<dbReference type="Pfam" id="PF13490">
    <property type="entry name" value="zf-HC2"/>
    <property type="match status" value="1"/>
</dbReference>
<dbReference type="InterPro" id="IPR041916">
    <property type="entry name" value="Anti_sigma_zinc_sf"/>
</dbReference>
<proteinExistence type="predicted"/>
<dbReference type="InterPro" id="IPR012807">
    <property type="entry name" value="Anti-sigma_ChrR"/>
</dbReference>
<dbReference type="Proteomes" id="UP001262410">
    <property type="component" value="Unassembled WGS sequence"/>
</dbReference>
<protein>
    <submittedName>
        <fullName evidence="3">Transcriptional regulator</fullName>
    </submittedName>
</protein>
<dbReference type="SUPFAM" id="SSF51182">
    <property type="entry name" value="RmlC-like cupins"/>
    <property type="match status" value="1"/>
</dbReference>
<evidence type="ECO:0000313" key="4">
    <source>
        <dbReference type="Proteomes" id="UP001262410"/>
    </source>
</evidence>
<dbReference type="Pfam" id="PF12973">
    <property type="entry name" value="Cupin_7"/>
    <property type="match status" value="1"/>
</dbReference>
<reference evidence="3 4" key="1">
    <citation type="submission" date="2023-07" db="EMBL/GenBank/DDBJ databases">
        <title>Sorghum-associated microbial communities from plants grown in Nebraska, USA.</title>
        <authorList>
            <person name="Schachtman D."/>
        </authorList>
    </citation>
    <scope>NUCLEOTIDE SEQUENCE [LARGE SCALE GENOMIC DNA]</scope>
    <source>
        <strain evidence="3 4">584</strain>
    </source>
</reference>
<keyword evidence="4" id="KW-1185">Reference proteome</keyword>
<dbReference type="Gene3D" id="2.60.120.10">
    <property type="entry name" value="Jelly Rolls"/>
    <property type="match status" value="1"/>
</dbReference>
<dbReference type="InterPro" id="IPR027383">
    <property type="entry name" value="Znf_put"/>
</dbReference>